<dbReference type="Gene3D" id="1.25.40.10">
    <property type="entry name" value="Tetratricopeptide repeat domain"/>
    <property type="match status" value="1"/>
</dbReference>
<evidence type="ECO:0000256" key="7">
    <source>
        <dbReference type="RuleBase" id="RU364112"/>
    </source>
</evidence>
<dbReference type="PANTHER" id="PTHR47870">
    <property type="entry name" value="CYTOCHROME C-TYPE BIOGENESIS PROTEIN CCMH"/>
    <property type="match status" value="1"/>
</dbReference>
<keyword evidence="4 7" id="KW-0732">Signal</keyword>
<reference evidence="9" key="1">
    <citation type="submission" date="2021-04" db="EMBL/GenBank/DDBJ databases">
        <title>Dactylosporangium aurantiacum NRRL B-8018 full assembly.</title>
        <authorList>
            <person name="Hartkoorn R.C."/>
            <person name="Beaudoing E."/>
            <person name="Hot D."/>
        </authorList>
    </citation>
    <scope>NUCLEOTIDE SEQUENCE</scope>
    <source>
        <strain evidence="9">NRRL B-8018</strain>
    </source>
</reference>
<feature type="chain" id="PRO_5040535846" description="Cytochrome c-type biogenesis protein" evidence="7">
    <location>
        <begin position="20"/>
        <end position="288"/>
    </location>
</feature>
<dbReference type="CDD" id="cd16378">
    <property type="entry name" value="CcmH_N"/>
    <property type="match status" value="1"/>
</dbReference>
<feature type="transmembrane region" description="Helical" evidence="7">
    <location>
        <begin position="145"/>
        <end position="167"/>
    </location>
</feature>
<dbReference type="KEGG" id="daur:Daura_22225"/>
<dbReference type="InterPro" id="IPR038297">
    <property type="entry name" value="CcmH/CycL/NrfF/Ccl2_sf"/>
</dbReference>
<keyword evidence="7" id="KW-0472">Membrane</keyword>
<keyword evidence="5" id="KW-0201">Cytochrome c-type biogenesis</keyword>
<dbReference type="Proteomes" id="UP001058003">
    <property type="component" value="Chromosome"/>
</dbReference>
<dbReference type="SUPFAM" id="SSF48452">
    <property type="entry name" value="TPR-like"/>
    <property type="match status" value="1"/>
</dbReference>
<dbReference type="Pfam" id="PF03918">
    <property type="entry name" value="CcmH"/>
    <property type="match status" value="1"/>
</dbReference>
<evidence type="ECO:0000256" key="1">
    <source>
        <dbReference type="ARBA" id="ARBA00010342"/>
    </source>
</evidence>
<gene>
    <name evidence="9" type="ORF">Daura_22225</name>
</gene>
<comment type="function">
    <text evidence="7">Possible subunit of a heme lyase.</text>
</comment>
<dbReference type="InterPro" id="IPR011990">
    <property type="entry name" value="TPR-like_helical_dom_sf"/>
</dbReference>
<keyword evidence="7" id="KW-0812">Transmembrane</keyword>
<accession>A0A9Q9MJ59</accession>
<evidence type="ECO:0000256" key="6">
    <source>
        <dbReference type="ARBA" id="ARBA00023004"/>
    </source>
</evidence>
<feature type="signal peptide" evidence="7">
    <location>
        <begin position="1"/>
        <end position="19"/>
    </location>
</feature>
<keyword evidence="6 7" id="KW-0408">Iron</keyword>
<proteinExistence type="inferred from homology"/>
<feature type="transmembrane region" description="Helical" evidence="7">
    <location>
        <begin position="102"/>
        <end position="120"/>
    </location>
</feature>
<protein>
    <recommendedName>
        <fullName evidence="7">Cytochrome c-type biogenesis protein</fullName>
    </recommendedName>
</protein>
<dbReference type="PANTHER" id="PTHR47870:SF1">
    <property type="entry name" value="CYTOCHROME C-TYPE BIOGENESIS PROTEIN CCMH"/>
    <property type="match status" value="1"/>
</dbReference>
<feature type="domain" description="CcmH/CycL/Ccl2/NrfF N-terminal" evidence="8">
    <location>
        <begin position="33"/>
        <end position="133"/>
    </location>
</feature>
<evidence type="ECO:0000256" key="5">
    <source>
        <dbReference type="ARBA" id="ARBA00022748"/>
    </source>
</evidence>
<name>A0A9Q9MJ59_9ACTN</name>
<dbReference type="RefSeq" id="WP_052388573.1">
    <property type="nucleotide sequence ID" value="NZ_CP073767.1"/>
</dbReference>
<dbReference type="InterPro" id="IPR005616">
    <property type="entry name" value="CcmH/CycL/Ccl2/NrfF_N"/>
</dbReference>
<dbReference type="InterPro" id="IPR051263">
    <property type="entry name" value="C-type_cytochrome_biogenesis"/>
</dbReference>
<dbReference type="GO" id="GO:0005886">
    <property type="term" value="C:plasma membrane"/>
    <property type="evidence" value="ECO:0007669"/>
    <property type="project" value="TreeGrafter"/>
</dbReference>
<evidence type="ECO:0000313" key="10">
    <source>
        <dbReference type="Proteomes" id="UP001058003"/>
    </source>
</evidence>
<organism evidence="9 10">
    <name type="scientific">Dactylosporangium aurantiacum</name>
    <dbReference type="NCBI Taxonomy" id="35754"/>
    <lineage>
        <taxon>Bacteria</taxon>
        <taxon>Bacillati</taxon>
        <taxon>Actinomycetota</taxon>
        <taxon>Actinomycetes</taxon>
        <taxon>Micromonosporales</taxon>
        <taxon>Micromonosporaceae</taxon>
        <taxon>Dactylosporangium</taxon>
    </lineage>
</organism>
<dbReference type="AlphaFoldDB" id="A0A9Q9MJ59"/>
<evidence type="ECO:0000256" key="4">
    <source>
        <dbReference type="ARBA" id="ARBA00022729"/>
    </source>
</evidence>
<dbReference type="EMBL" id="CP073767">
    <property type="protein sequence ID" value="UWZ58644.1"/>
    <property type="molecule type" value="Genomic_DNA"/>
</dbReference>
<dbReference type="GO" id="GO:0046872">
    <property type="term" value="F:metal ion binding"/>
    <property type="evidence" value="ECO:0007669"/>
    <property type="project" value="UniProtKB-KW"/>
</dbReference>
<evidence type="ECO:0000256" key="2">
    <source>
        <dbReference type="ARBA" id="ARBA00022617"/>
    </source>
</evidence>
<keyword evidence="10" id="KW-1185">Reference proteome</keyword>
<dbReference type="GO" id="GO:0017004">
    <property type="term" value="P:cytochrome complex assembly"/>
    <property type="evidence" value="ECO:0007669"/>
    <property type="project" value="UniProtKB-KW"/>
</dbReference>
<comment type="similarity">
    <text evidence="1 7">Belongs to the CcmH/CycL/Ccl2/NrfF family.</text>
</comment>
<keyword evidence="2 7" id="KW-0349">Heme</keyword>
<sequence length="288" mass="30597">MTVRRCLWWALLLALLATAAAGGWRSVRPEPPSVTAIAAQLRCPACQGESVAQSQSPTAAAMRDTIAQQLAAGRNAEQIQHWFVQRYGPDILVDPAHGPIGALLWLVPLATAALAGLLLVRARRRRVAQHDHPSPRRTPGTTRQYNLAATAVVLLVAVIAVTAPGGADDEAPADTLSTTLAVARSMEDAGRYAEAAGLYEDALRQRPDDRIRIRLAFTLIRCDRAGDAVTIARAVADREPADLQAVLVLGLAQRAAGDPAAADTLRRFLAAAPDDPSADQVRRLLAAS</sequence>
<evidence type="ECO:0000259" key="8">
    <source>
        <dbReference type="Pfam" id="PF03918"/>
    </source>
</evidence>
<keyword evidence="7" id="KW-1133">Transmembrane helix</keyword>
<keyword evidence="3 7" id="KW-0479">Metal-binding</keyword>
<evidence type="ECO:0000313" key="9">
    <source>
        <dbReference type="EMBL" id="UWZ58644.1"/>
    </source>
</evidence>
<dbReference type="Gene3D" id="1.10.8.640">
    <property type="entry name" value="Cytochrome C biogenesis protein"/>
    <property type="match status" value="1"/>
</dbReference>
<evidence type="ECO:0000256" key="3">
    <source>
        <dbReference type="ARBA" id="ARBA00022723"/>
    </source>
</evidence>